<evidence type="ECO:0000313" key="2">
    <source>
        <dbReference type="EMBL" id="MFA1554278.1"/>
    </source>
</evidence>
<gene>
    <name evidence="2" type="ORF">SM436_11330</name>
</gene>
<reference evidence="2 3" key="1">
    <citation type="submission" date="2023-11" db="EMBL/GenBank/DDBJ databases">
        <title>Actinomadura monticuli sp. nov., isolated from volcanic ash.</title>
        <authorList>
            <person name="Lee S.D."/>
            <person name="Yang H."/>
            <person name="Kim I.S."/>
        </authorList>
    </citation>
    <scope>NUCLEOTIDE SEQUENCE [LARGE SCALE GENOMIC DNA]</scope>
    <source>
        <strain evidence="2 3">DSM 45346</strain>
    </source>
</reference>
<comment type="caution">
    <text evidence="2">The sequence shown here is derived from an EMBL/GenBank/DDBJ whole genome shotgun (WGS) entry which is preliminary data.</text>
</comment>
<name>A0ABV4QX55_9ACTN</name>
<dbReference type="CDD" id="cd04301">
    <property type="entry name" value="NAT_SF"/>
    <property type="match status" value="1"/>
</dbReference>
<dbReference type="PANTHER" id="PTHR43072">
    <property type="entry name" value="N-ACETYLTRANSFERASE"/>
    <property type="match status" value="1"/>
</dbReference>
<dbReference type="InterPro" id="IPR016181">
    <property type="entry name" value="Acyl_CoA_acyltransferase"/>
</dbReference>
<dbReference type="InterPro" id="IPR000182">
    <property type="entry name" value="GNAT_dom"/>
</dbReference>
<organism evidence="2 3">
    <name type="scientific">Actinomadura chokoriensis</name>
    <dbReference type="NCBI Taxonomy" id="454156"/>
    <lineage>
        <taxon>Bacteria</taxon>
        <taxon>Bacillati</taxon>
        <taxon>Actinomycetota</taxon>
        <taxon>Actinomycetes</taxon>
        <taxon>Streptosporangiales</taxon>
        <taxon>Thermomonosporaceae</taxon>
        <taxon>Actinomadura</taxon>
    </lineage>
</organism>
<feature type="domain" description="N-acetyltransferase" evidence="1">
    <location>
        <begin position="3"/>
        <end position="149"/>
    </location>
</feature>
<sequence>MIVHLRPAEPEDYDRIVSVMDDWWGRPIGSILPRLFLDHFHRTSLVAEDGDGLAGFLIGLLSHSMPDTAYIHAVGVAPRLRGNGLARRLYQGFFDLVAAEHRTTVKAITSPQNRGSIAFHTAMGFTLTGPVADYDGPTVDRIVFRLQLSPATG</sequence>
<dbReference type="EMBL" id="JAXCEH010000005">
    <property type="protein sequence ID" value="MFA1554278.1"/>
    <property type="molecule type" value="Genomic_DNA"/>
</dbReference>
<evidence type="ECO:0000259" key="1">
    <source>
        <dbReference type="PROSITE" id="PS51186"/>
    </source>
</evidence>
<evidence type="ECO:0000313" key="3">
    <source>
        <dbReference type="Proteomes" id="UP001569904"/>
    </source>
</evidence>
<dbReference type="PANTHER" id="PTHR43072:SF36">
    <property type="entry name" value="RIBOSOMAL-PROTEIN-ALANINE ACETYLTRANSFERASE"/>
    <property type="match status" value="1"/>
</dbReference>
<dbReference type="Gene3D" id="3.40.630.30">
    <property type="match status" value="1"/>
</dbReference>
<keyword evidence="3" id="KW-1185">Reference proteome</keyword>
<dbReference type="Pfam" id="PF00583">
    <property type="entry name" value="Acetyltransf_1"/>
    <property type="match status" value="1"/>
</dbReference>
<dbReference type="PIRSF" id="PIRSF037663">
    <property type="entry name" value="Acetyltransf_GNAT_prd"/>
    <property type="match status" value="1"/>
</dbReference>
<accession>A0ABV4QX55</accession>
<dbReference type="PROSITE" id="PS51186">
    <property type="entry name" value="GNAT"/>
    <property type="match status" value="1"/>
</dbReference>
<dbReference type="Proteomes" id="UP001569904">
    <property type="component" value="Unassembled WGS sequence"/>
</dbReference>
<dbReference type="InterPro" id="IPR017255">
    <property type="entry name" value="AcTrfase_GNAT_prd"/>
</dbReference>
<dbReference type="RefSeq" id="WP_371940669.1">
    <property type="nucleotide sequence ID" value="NZ_JAXCEH010000005.1"/>
</dbReference>
<proteinExistence type="predicted"/>
<dbReference type="SUPFAM" id="SSF55729">
    <property type="entry name" value="Acyl-CoA N-acyltransferases (Nat)"/>
    <property type="match status" value="1"/>
</dbReference>
<protein>
    <submittedName>
        <fullName evidence="2">GNAT family N-acetyltransferase</fullName>
    </submittedName>
</protein>